<comment type="caution">
    <text evidence="12">The sequence shown here is derived from an EMBL/GenBank/DDBJ whole genome shotgun (WGS) entry which is preliminary data.</text>
</comment>
<feature type="domain" description="ABC transmembrane type-1" evidence="11">
    <location>
        <begin position="52"/>
        <end position="262"/>
    </location>
</feature>
<dbReference type="InterPro" id="IPR000515">
    <property type="entry name" value="MetI-like"/>
</dbReference>
<comment type="function">
    <text evidence="1">Part of the binding-protein-dependent transport system for glutamine; probably responsible for the translocation of the substrate across the membrane.</text>
</comment>
<dbReference type="InterPro" id="IPR010065">
    <property type="entry name" value="AA_ABC_transptr_permease_3TM"/>
</dbReference>
<keyword evidence="13" id="KW-1185">Reference proteome</keyword>
<dbReference type="Gene3D" id="1.10.3720.10">
    <property type="entry name" value="MetI-like"/>
    <property type="match status" value="1"/>
</dbReference>
<keyword evidence="6 10" id="KW-0812">Transmembrane</keyword>
<evidence type="ECO:0000256" key="4">
    <source>
        <dbReference type="ARBA" id="ARBA00022448"/>
    </source>
</evidence>
<dbReference type="GO" id="GO:0043190">
    <property type="term" value="C:ATP-binding cassette (ABC) transporter complex"/>
    <property type="evidence" value="ECO:0007669"/>
    <property type="project" value="InterPro"/>
</dbReference>
<evidence type="ECO:0000313" key="12">
    <source>
        <dbReference type="EMBL" id="PRH87856.1"/>
    </source>
</evidence>
<dbReference type="GO" id="GO:0006865">
    <property type="term" value="P:amino acid transport"/>
    <property type="evidence" value="ECO:0007669"/>
    <property type="project" value="UniProtKB-KW"/>
</dbReference>
<keyword evidence="5" id="KW-1003">Cell membrane</keyword>
<feature type="transmembrane region" description="Helical" evidence="10">
    <location>
        <begin position="144"/>
        <end position="162"/>
    </location>
</feature>
<protein>
    <submittedName>
        <fullName evidence="12">Amino acid ABC transporter</fullName>
    </submittedName>
</protein>
<keyword evidence="8 10" id="KW-1133">Transmembrane helix</keyword>
<keyword evidence="7" id="KW-0029">Amino-acid transport</keyword>
<evidence type="ECO:0000256" key="7">
    <source>
        <dbReference type="ARBA" id="ARBA00022970"/>
    </source>
</evidence>
<gene>
    <name evidence="12" type="ORF">C5L14_08065</name>
</gene>
<feature type="transmembrane region" description="Helical" evidence="10">
    <location>
        <begin position="98"/>
        <end position="123"/>
    </location>
</feature>
<accession>A0A2S9QET1</accession>
<dbReference type="CDD" id="cd06261">
    <property type="entry name" value="TM_PBP2"/>
    <property type="match status" value="1"/>
</dbReference>
<dbReference type="GO" id="GO:0022857">
    <property type="term" value="F:transmembrane transporter activity"/>
    <property type="evidence" value="ECO:0007669"/>
    <property type="project" value="InterPro"/>
</dbReference>
<dbReference type="InterPro" id="IPR035906">
    <property type="entry name" value="MetI-like_sf"/>
</dbReference>
<evidence type="ECO:0000256" key="5">
    <source>
        <dbReference type="ARBA" id="ARBA00022475"/>
    </source>
</evidence>
<feature type="transmembrane region" description="Helical" evidence="10">
    <location>
        <begin position="17"/>
        <end position="37"/>
    </location>
</feature>
<comment type="similarity">
    <text evidence="3">Belongs to the binding-protein-dependent transport system permease family. HisMQ subfamily.</text>
</comment>
<keyword evidence="9 10" id="KW-0472">Membrane</keyword>
<dbReference type="NCBIfam" id="TIGR01726">
    <property type="entry name" value="HEQRo_perm_3TM"/>
    <property type="match status" value="1"/>
</dbReference>
<evidence type="ECO:0000313" key="13">
    <source>
        <dbReference type="Proteomes" id="UP000237682"/>
    </source>
</evidence>
<keyword evidence="4 10" id="KW-0813">Transport</keyword>
<evidence type="ECO:0000256" key="10">
    <source>
        <dbReference type="RuleBase" id="RU363032"/>
    </source>
</evidence>
<feature type="transmembrane region" description="Helical" evidence="10">
    <location>
        <begin position="243"/>
        <end position="262"/>
    </location>
</feature>
<dbReference type="Proteomes" id="UP000237682">
    <property type="component" value="Unassembled WGS sequence"/>
</dbReference>
<dbReference type="SUPFAM" id="SSF161098">
    <property type="entry name" value="MetI-like"/>
    <property type="match status" value="1"/>
</dbReference>
<dbReference type="RefSeq" id="WP_105861525.1">
    <property type="nucleotide sequence ID" value="NZ_PUEJ01000003.1"/>
</dbReference>
<evidence type="ECO:0000259" key="11">
    <source>
        <dbReference type="PROSITE" id="PS50928"/>
    </source>
</evidence>
<dbReference type="PROSITE" id="PS50928">
    <property type="entry name" value="ABC_TM1"/>
    <property type="match status" value="1"/>
</dbReference>
<dbReference type="PANTHER" id="PTHR30614:SF20">
    <property type="entry name" value="GLUTAMINE TRANSPORT SYSTEM PERMEASE PROTEIN GLNP"/>
    <property type="match status" value="1"/>
</dbReference>
<dbReference type="Pfam" id="PF00528">
    <property type="entry name" value="BPD_transp_1"/>
    <property type="match status" value="1"/>
</dbReference>
<dbReference type="AlphaFoldDB" id="A0A2S9QET1"/>
<organism evidence="12 13">
    <name type="scientific">Labrys okinawensis</name>
    <dbReference type="NCBI Taxonomy" id="346911"/>
    <lineage>
        <taxon>Bacteria</taxon>
        <taxon>Pseudomonadati</taxon>
        <taxon>Pseudomonadota</taxon>
        <taxon>Alphaproteobacteria</taxon>
        <taxon>Hyphomicrobiales</taxon>
        <taxon>Xanthobacteraceae</taxon>
        <taxon>Labrys</taxon>
    </lineage>
</organism>
<dbReference type="InterPro" id="IPR043429">
    <property type="entry name" value="ArtM/GltK/GlnP/TcyL/YhdX-like"/>
</dbReference>
<evidence type="ECO:0000256" key="3">
    <source>
        <dbReference type="ARBA" id="ARBA00010072"/>
    </source>
</evidence>
<evidence type="ECO:0000256" key="6">
    <source>
        <dbReference type="ARBA" id="ARBA00022692"/>
    </source>
</evidence>
<evidence type="ECO:0000256" key="1">
    <source>
        <dbReference type="ARBA" id="ARBA00003159"/>
    </source>
</evidence>
<name>A0A2S9QET1_9HYPH</name>
<sequence length="277" mass="30362">MTTSHAPPPPPSFLSKVPWWLVILIILGAAVLIGGLASEQYRIIFGVVGQGLFVTIRVTVIAFAASLVLGTILALGLVSQSRWLGEGLKAYVEIMRGVPMIVLLYYIAFAVGPALIEGYVNLFGPAIAAGFMPQVTIRDFSFEWRAIFALTLAYSAFIAEIVRGGIQSIPAGQFEAAQALGLTRFKTMRLVVLPQAFKTMTPPLGNDLVSMLKDSSLVSVLGIADITQNGKTYTASTFRFFETYTVVAFFYLVMTIGLTLLVRRLEQRMRRNEVRQD</sequence>
<dbReference type="PANTHER" id="PTHR30614">
    <property type="entry name" value="MEMBRANE COMPONENT OF AMINO ACID ABC TRANSPORTER"/>
    <property type="match status" value="1"/>
</dbReference>
<evidence type="ECO:0000256" key="8">
    <source>
        <dbReference type="ARBA" id="ARBA00022989"/>
    </source>
</evidence>
<evidence type="ECO:0000256" key="2">
    <source>
        <dbReference type="ARBA" id="ARBA00004429"/>
    </source>
</evidence>
<dbReference type="EMBL" id="PUEJ01000003">
    <property type="protein sequence ID" value="PRH87856.1"/>
    <property type="molecule type" value="Genomic_DNA"/>
</dbReference>
<dbReference type="OrthoDB" id="9787841at2"/>
<evidence type="ECO:0000256" key="9">
    <source>
        <dbReference type="ARBA" id="ARBA00023136"/>
    </source>
</evidence>
<proteinExistence type="inferred from homology"/>
<feature type="transmembrane region" description="Helical" evidence="10">
    <location>
        <begin position="58"/>
        <end position="78"/>
    </location>
</feature>
<comment type="subcellular location">
    <subcellularLocation>
        <location evidence="2">Cell inner membrane</location>
        <topology evidence="2">Multi-pass membrane protein</topology>
    </subcellularLocation>
    <subcellularLocation>
        <location evidence="10">Cell membrane</location>
        <topology evidence="10">Multi-pass membrane protein</topology>
    </subcellularLocation>
</comment>
<reference evidence="12 13" key="1">
    <citation type="submission" date="2018-02" db="EMBL/GenBank/DDBJ databases">
        <title>Whole genome sequencing of endophytic bacterium.</title>
        <authorList>
            <person name="Eedara R."/>
            <person name="Podile A.R."/>
        </authorList>
    </citation>
    <scope>NUCLEOTIDE SEQUENCE [LARGE SCALE GENOMIC DNA]</scope>
    <source>
        <strain evidence="12 13">RP1T</strain>
    </source>
</reference>